<evidence type="ECO:0000256" key="1">
    <source>
        <dbReference type="ARBA" id="ARBA00022603"/>
    </source>
</evidence>
<keyword evidence="2" id="KW-0808">Transferase</keyword>
<dbReference type="AlphaFoldDB" id="A0A9J6F7P2"/>
<reference evidence="7" key="1">
    <citation type="journal article" date="2020" name="Cell">
        <title>Large-Scale Comparative Analyses of Tick Genomes Elucidate Their Genetic Diversity and Vector Capacities.</title>
        <authorList>
            <consortium name="Tick Genome and Microbiome Consortium (TIGMIC)"/>
            <person name="Jia N."/>
            <person name="Wang J."/>
            <person name="Shi W."/>
            <person name="Du L."/>
            <person name="Sun Y."/>
            <person name="Zhan W."/>
            <person name="Jiang J.F."/>
            <person name="Wang Q."/>
            <person name="Zhang B."/>
            <person name="Ji P."/>
            <person name="Bell-Sakyi L."/>
            <person name="Cui X.M."/>
            <person name="Yuan T.T."/>
            <person name="Jiang B.G."/>
            <person name="Yang W.F."/>
            <person name="Lam T.T."/>
            <person name="Chang Q.C."/>
            <person name="Ding S.J."/>
            <person name="Wang X.J."/>
            <person name="Zhu J.G."/>
            <person name="Ruan X.D."/>
            <person name="Zhao L."/>
            <person name="Wei J.T."/>
            <person name="Ye R.Z."/>
            <person name="Que T.C."/>
            <person name="Du C.H."/>
            <person name="Zhou Y.H."/>
            <person name="Cheng J.X."/>
            <person name="Dai P.F."/>
            <person name="Guo W.B."/>
            <person name="Han X.H."/>
            <person name="Huang E.J."/>
            <person name="Li L.F."/>
            <person name="Wei W."/>
            <person name="Gao Y.C."/>
            <person name="Liu J.Z."/>
            <person name="Shao H.Z."/>
            <person name="Wang X."/>
            <person name="Wang C.C."/>
            <person name="Yang T.C."/>
            <person name="Huo Q.B."/>
            <person name="Li W."/>
            <person name="Chen H.Y."/>
            <person name="Chen S.E."/>
            <person name="Zhou L.G."/>
            <person name="Ni X.B."/>
            <person name="Tian J.H."/>
            <person name="Sheng Y."/>
            <person name="Liu T."/>
            <person name="Pan Y.S."/>
            <person name="Xia L.Y."/>
            <person name="Li J."/>
            <person name="Zhao F."/>
            <person name="Cao W.C."/>
        </authorList>
    </citation>
    <scope>NUCLEOTIDE SEQUENCE</scope>
    <source>
        <strain evidence="7">Rmic-2018</strain>
    </source>
</reference>
<organism evidence="7 8">
    <name type="scientific">Rhipicephalus microplus</name>
    <name type="common">Cattle tick</name>
    <name type="synonym">Boophilus microplus</name>
    <dbReference type="NCBI Taxonomy" id="6941"/>
    <lineage>
        <taxon>Eukaryota</taxon>
        <taxon>Metazoa</taxon>
        <taxon>Ecdysozoa</taxon>
        <taxon>Arthropoda</taxon>
        <taxon>Chelicerata</taxon>
        <taxon>Arachnida</taxon>
        <taxon>Acari</taxon>
        <taxon>Parasitiformes</taxon>
        <taxon>Ixodida</taxon>
        <taxon>Ixodoidea</taxon>
        <taxon>Ixodidae</taxon>
        <taxon>Rhipicephalinae</taxon>
        <taxon>Rhipicephalus</taxon>
        <taxon>Boophilus</taxon>
    </lineage>
</organism>
<dbReference type="InterPro" id="IPR036589">
    <property type="entry name" value="HCY_dom_sf"/>
</dbReference>
<proteinExistence type="predicted"/>
<accession>A0A9J6F7P2</accession>
<protein>
    <recommendedName>
        <fullName evidence="6">Hcy-binding domain-containing protein</fullName>
    </recommendedName>
</protein>
<keyword evidence="4" id="KW-0862">Zinc</keyword>
<dbReference type="GO" id="GO:0033528">
    <property type="term" value="P:S-methylmethionine cycle"/>
    <property type="evidence" value="ECO:0007669"/>
    <property type="project" value="TreeGrafter"/>
</dbReference>
<dbReference type="GO" id="GO:0046872">
    <property type="term" value="F:metal ion binding"/>
    <property type="evidence" value="ECO:0007669"/>
    <property type="project" value="UniProtKB-KW"/>
</dbReference>
<dbReference type="PANTHER" id="PTHR46015:SF1">
    <property type="entry name" value="HOMOCYSTEINE S-METHYLTRANSFERASE-LIKE ISOFORM 1"/>
    <property type="match status" value="1"/>
</dbReference>
<gene>
    <name evidence="7" type="ORF">HPB51_021275</name>
</gene>
<dbReference type="VEuPathDB" id="VectorBase:LOC119161485"/>
<evidence type="ECO:0000256" key="2">
    <source>
        <dbReference type="ARBA" id="ARBA00022679"/>
    </source>
</evidence>
<evidence type="ECO:0000256" key="4">
    <source>
        <dbReference type="ARBA" id="ARBA00022833"/>
    </source>
</evidence>
<evidence type="ECO:0000313" key="8">
    <source>
        <dbReference type="Proteomes" id="UP000821866"/>
    </source>
</evidence>
<dbReference type="PANTHER" id="PTHR46015">
    <property type="entry name" value="ZGC:172121"/>
    <property type="match status" value="1"/>
</dbReference>
<dbReference type="GO" id="GO:0008898">
    <property type="term" value="F:S-adenosylmethionine-homocysteine S-methyltransferase activity"/>
    <property type="evidence" value="ECO:0007669"/>
    <property type="project" value="TreeGrafter"/>
</dbReference>
<dbReference type="GO" id="GO:0009086">
    <property type="term" value="P:methionine biosynthetic process"/>
    <property type="evidence" value="ECO:0007669"/>
    <property type="project" value="TreeGrafter"/>
</dbReference>
<evidence type="ECO:0000259" key="6">
    <source>
        <dbReference type="Pfam" id="PF02574"/>
    </source>
</evidence>
<dbReference type="GO" id="GO:0032259">
    <property type="term" value="P:methylation"/>
    <property type="evidence" value="ECO:0007669"/>
    <property type="project" value="UniProtKB-KW"/>
</dbReference>
<dbReference type="Proteomes" id="UP000821866">
    <property type="component" value="Chromosome 1"/>
</dbReference>
<dbReference type="Gene3D" id="3.20.20.330">
    <property type="entry name" value="Homocysteine-binding-like domain"/>
    <property type="match status" value="1"/>
</dbReference>
<keyword evidence="1" id="KW-0489">Methyltransferase</keyword>
<dbReference type="InterPro" id="IPR003726">
    <property type="entry name" value="HCY_dom"/>
</dbReference>
<comment type="caution">
    <text evidence="7">The sequence shown here is derived from an EMBL/GenBank/DDBJ whole genome shotgun (WGS) entry which is preliminary data.</text>
</comment>
<feature type="domain" description="Hcy-binding" evidence="6">
    <location>
        <begin position="14"/>
        <end position="81"/>
    </location>
</feature>
<sequence length="132" mass="14640">MTVNLVPRNSDAKAVRVVGSVGPYDAYLYDSSEYNRSYADRMSVNELLDWHRPRVRILERGSDLLAFETGVGPGEAAAYMKCHLLLGCEAHMVAPLLSGVWKSGRPPLVARPDAEFHEVGVFGQPPKDREKL</sequence>
<evidence type="ECO:0000256" key="3">
    <source>
        <dbReference type="ARBA" id="ARBA00022723"/>
    </source>
</evidence>
<keyword evidence="3" id="KW-0479">Metal-binding</keyword>
<dbReference type="InterPro" id="IPR051486">
    <property type="entry name" value="Hcy_S-methyltransferase"/>
</dbReference>
<comment type="pathway">
    <text evidence="5">Amino-acid biosynthesis; L-methionine biosynthesis via de novo pathway.</text>
</comment>
<evidence type="ECO:0000256" key="5">
    <source>
        <dbReference type="ARBA" id="ARBA00034478"/>
    </source>
</evidence>
<evidence type="ECO:0000313" key="7">
    <source>
        <dbReference type="EMBL" id="KAH8042191.1"/>
    </source>
</evidence>
<keyword evidence="8" id="KW-1185">Reference proteome</keyword>
<name>A0A9J6F7P2_RHIMP</name>
<dbReference type="Pfam" id="PF02574">
    <property type="entry name" value="S-methyl_trans"/>
    <property type="match status" value="1"/>
</dbReference>
<reference evidence="7" key="2">
    <citation type="submission" date="2021-09" db="EMBL/GenBank/DDBJ databases">
        <authorList>
            <person name="Jia N."/>
            <person name="Wang J."/>
            <person name="Shi W."/>
            <person name="Du L."/>
            <person name="Sun Y."/>
            <person name="Zhan W."/>
            <person name="Jiang J."/>
            <person name="Wang Q."/>
            <person name="Zhang B."/>
            <person name="Ji P."/>
            <person name="Sakyi L.B."/>
            <person name="Cui X."/>
            <person name="Yuan T."/>
            <person name="Jiang B."/>
            <person name="Yang W."/>
            <person name="Lam T.T.-Y."/>
            <person name="Chang Q."/>
            <person name="Ding S."/>
            <person name="Wang X."/>
            <person name="Zhu J."/>
            <person name="Ruan X."/>
            <person name="Zhao L."/>
            <person name="Wei J."/>
            <person name="Que T."/>
            <person name="Du C."/>
            <person name="Cheng J."/>
            <person name="Dai P."/>
            <person name="Han X."/>
            <person name="Huang E."/>
            <person name="Gao Y."/>
            <person name="Liu J."/>
            <person name="Shao H."/>
            <person name="Ye R."/>
            <person name="Li L."/>
            <person name="Wei W."/>
            <person name="Wang X."/>
            <person name="Wang C."/>
            <person name="Huo Q."/>
            <person name="Li W."/>
            <person name="Guo W."/>
            <person name="Chen H."/>
            <person name="Chen S."/>
            <person name="Zhou L."/>
            <person name="Zhou L."/>
            <person name="Ni X."/>
            <person name="Tian J."/>
            <person name="Zhou Y."/>
            <person name="Sheng Y."/>
            <person name="Liu T."/>
            <person name="Pan Y."/>
            <person name="Xia L."/>
            <person name="Li J."/>
            <person name="Zhao F."/>
            <person name="Cao W."/>
        </authorList>
    </citation>
    <scope>NUCLEOTIDE SEQUENCE</scope>
    <source>
        <strain evidence="7">Rmic-2018</strain>
        <tissue evidence="7">Larvae</tissue>
    </source>
</reference>
<dbReference type="SUPFAM" id="SSF82282">
    <property type="entry name" value="Homocysteine S-methyltransferase"/>
    <property type="match status" value="1"/>
</dbReference>
<dbReference type="EMBL" id="JABSTU010000001">
    <property type="protein sequence ID" value="KAH8042191.1"/>
    <property type="molecule type" value="Genomic_DNA"/>
</dbReference>